<dbReference type="AlphaFoldDB" id="A0AAW0QBG8"/>
<sequence>MASSQQFSGFNPIYFNPIHVSRLNPTYLNPIYQPTRTGQSSNRAQLLVQNHTSSVLQFAATDRQETHIQPFNWCQPPTNFSGDDVTVEDSSELEDEDKIMYDASSTSPELEDEDEIMYDASSTDGGNWDPTDVTPPTTSIHLGPNLAVADTNNNGADMMDIDTPDYQPSNSPQTPPTWATFNQTTSTISPSSYTRHHHHVSTTMSSPYTHGHPVLYTLDAENEVDKDGDFIMKSAPAEF</sequence>
<dbReference type="Proteomes" id="UP001392437">
    <property type="component" value="Unassembled WGS sequence"/>
</dbReference>
<evidence type="ECO:0000313" key="1">
    <source>
        <dbReference type="EMBL" id="KAK8100545.1"/>
    </source>
</evidence>
<protein>
    <submittedName>
        <fullName evidence="1">Uncharacterized protein</fullName>
    </submittedName>
</protein>
<accession>A0AAW0QBG8</accession>
<comment type="caution">
    <text evidence="1">The sequence shown here is derived from an EMBL/GenBank/DDBJ whole genome shotgun (WGS) entry which is preliminary data.</text>
</comment>
<gene>
    <name evidence="1" type="ORF">PG999_010919</name>
</gene>
<dbReference type="EMBL" id="JAQQWP010000009">
    <property type="protein sequence ID" value="KAK8100545.1"/>
    <property type="molecule type" value="Genomic_DNA"/>
</dbReference>
<reference evidence="1 2" key="1">
    <citation type="submission" date="2023-01" db="EMBL/GenBank/DDBJ databases">
        <title>Analysis of 21 Apiospora genomes using comparative genomics revels a genus with tremendous synthesis potential of carbohydrate active enzymes and secondary metabolites.</title>
        <authorList>
            <person name="Sorensen T."/>
        </authorList>
    </citation>
    <scope>NUCLEOTIDE SEQUENCE [LARGE SCALE GENOMIC DNA]</scope>
    <source>
        <strain evidence="1 2">CBS 117206</strain>
    </source>
</reference>
<proteinExistence type="predicted"/>
<organism evidence="1 2">
    <name type="scientific">Apiospora kogelbergensis</name>
    <dbReference type="NCBI Taxonomy" id="1337665"/>
    <lineage>
        <taxon>Eukaryota</taxon>
        <taxon>Fungi</taxon>
        <taxon>Dikarya</taxon>
        <taxon>Ascomycota</taxon>
        <taxon>Pezizomycotina</taxon>
        <taxon>Sordariomycetes</taxon>
        <taxon>Xylariomycetidae</taxon>
        <taxon>Amphisphaeriales</taxon>
        <taxon>Apiosporaceae</taxon>
        <taxon>Apiospora</taxon>
    </lineage>
</organism>
<name>A0AAW0QBG8_9PEZI</name>
<evidence type="ECO:0000313" key="2">
    <source>
        <dbReference type="Proteomes" id="UP001392437"/>
    </source>
</evidence>
<keyword evidence="2" id="KW-1185">Reference proteome</keyword>